<accession>A0A9X3NM90</accession>
<gene>
    <name evidence="6" type="ORF">LG943_16485</name>
</gene>
<dbReference type="PANTHER" id="PTHR43078">
    <property type="entry name" value="UDP-GLUCURONIC ACID DECARBOXYLASE-RELATED"/>
    <property type="match status" value="1"/>
</dbReference>
<feature type="domain" description="NAD-dependent epimerase/dehydratase" evidence="5">
    <location>
        <begin position="4"/>
        <end position="244"/>
    </location>
</feature>
<dbReference type="GO" id="GO:0005737">
    <property type="term" value="C:cytoplasm"/>
    <property type="evidence" value="ECO:0007669"/>
    <property type="project" value="TreeGrafter"/>
</dbReference>
<keyword evidence="2" id="KW-0210">Decarboxylase</keyword>
<evidence type="ECO:0000256" key="4">
    <source>
        <dbReference type="ARBA" id="ARBA00023239"/>
    </source>
</evidence>
<dbReference type="Pfam" id="PF01370">
    <property type="entry name" value="Epimerase"/>
    <property type="match status" value="1"/>
</dbReference>
<evidence type="ECO:0000256" key="1">
    <source>
        <dbReference type="ARBA" id="ARBA00001911"/>
    </source>
</evidence>
<keyword evidence="7" id="KW-1185">Reference proteome</keyword>
<evidence type="ECO:0000256" key="3">
    <source>
        <dbReference type="ARBA" id="ARBA00023027"/>
    </source>
</evidence>
<comment type="cofactor">
    <cofactor evidence="1">
        <name>NAD(+)</name>
        <dbReference type="ChEBI" id="CHEBI:57540"/>
    </cofactor>
</comment>
<dbReference type="EMBL" id="JAJAQC010000027">
    <property type="protein sequence ID" value="MDA0565898.1"/>
    <property type="molecule type" value="Genomic_DNA"/>
</dbReference>
<dbReference type="SUPFAM" id="SSF51735">
    <property type="entry name" value="NAD(P)-binding Rossmann-fold domains"/>
    <property type="match status" value="1"/>
</dbReference>
<evidence type="ECO:0000259" key="5">
    <source>
        <dbReference type="Pfam" id="PF01370"/>
    </source>
</evidence>
<keyword evidence="3" id="KW-0520">NAD</keyword>
<evidence type="ECO:0000256" key="2">
    <source>
        <dbReference type="ARBA" id="ARBA00022793"/>
    </source>
</evidence>
<proteinExistence type="predicted"/>
<dbReference type="InterPro" id="IPR001509">
    <property type="entry name" value="Epimerase_deHydtase"/>
</dbReference>
<sequence length="332" mass="35283">MKAVVTGGAGFIGSHLCDHLIAQGHEVIALDDLSTGSESNLEQLSGNPKFELVKGSILDKALVGAVVAEADTVFHLAAAVGVHTIVDKPLESLRVNLHGTENVVEAAVRRGARYLVASTSEVYGKNDADGLTEDADRVLGSALKSRWSYAAAKGLDELVAYVHGGDSGLPCVITRFFNIVGPRQTGRYGMVVPRFVEQALNGEPITVHGEGTQRRCFGSVFDVVPALPLLLDTPAAHNRAVNLGGLEEVSIVELAARVIALTGSTSELRFVPYEEAYGEGYEDMRRRMPDTSLAAELIGYAPTRRLDDIILSIVEHHRAGAGDLPAPRAAVA</sequence>
<reference evidence="6" key="1">
    <citation type="submission" date="2021-10" db="EMBL/GenBank/DDBJ databases">
        <title>Streptomonospora sp. nov., isolated from mangrove soil.</title>
        <authorList>
            <person name="Chen X."/>
            <person name="Ge X."/>
            <person name="Liu W."/>
        </authorList>
    </citation>
    <scope>NUCLEOTIDE SEQUENCE</scope>
    <source>
        <strain evidence="6">S1-112</strain>
    </source>
</reference>
<protein>
    <submittedName>
        <fullName evidence="6">NAD-dependent epimerase/dehydratase family protein</fullName>
    </submittedName>
</protein>
<dbReference type="Gene3D" id="3.40.50.720">
    <property type="entry name" value="NAD(P)-binding Rossmann-like Domain"/>
    <property type="match status" value="1"/>
</dbReference>
<dbReference type="GO" id="GO:0070403">
    <property type="term" value="F:NAD+ binding"/>
    <property type="evidence" value="ECO:0007669"/>
    <property type="project" value="InterPro"/>
</dbReference>
<dbReference type="GO" id="GO:0048040">
    <property type="term" value="F:UDP-glucuronate decarboxylase activity"/>
    <property type="evidence" value="ECO:0007669"/>
    <property type="project" value="TreeGrafter"/>
</dbReference>
<dbReference type="PANTHER" id="PTHR43078:SF6">
    <property type="entry name" value="UDP-GLUCURONIC ACID DECARBOXYLASE 1"/>
    <property type="match status" value="1"/>
</dbReference>
<name>A0A9X3NM90_9ACTN</name>
<evidence type="ECO:0000313" key="7">
    <source>
        <dbReference type="Proteomes" id="UP001140076"/>
    </source>
</evidence>
<dbReference type="Proteomes" id="UP001140076">
    <property type="component" value="Unassembled WGS sequence"/>
</dbReference>
<organism evidence="6 7">
    <name type="scientific">Streptomonospora mangrovi</name>
    <dbReference type="NCBI Taxonomy" id="2883123"/>
    <lineage>
        <taxon>Bacteria</taxon>
        <taxon>Bacillati</taxon>
        <taxon>Actinomycetota</taxon>
        <taxon>Actinomycetes</taxon>
        <taxon>Streptosporangiales</taxon>
        <taxon>Nocardiopsidaceae</taxon>
        <taxon>Streptomonospora</taxon>
    </lineage>
</organism>
<keyword evidence="4" id="KW-0456">Lyase</keyword>
<dbReference type="AlphaFoldDB" id="A0A9X3NM90"/>
<comment type="caution">
    <text evidence="6">The sequence shown here is derived from an EMBL/GenBank/DDBJ whole genome shotgun (WGS) entry which is preliminary data.</text>
</comment>
<dbReference type="GO" id="GO:0042732">
    <property type="term" value="P:D-xylose metabolic process"/>
    <property type="evidence" value="ECO:0007669"/>
    <property type="project" value="InterPro"/>
</dbReference>
<dbReference type="RefSeq" id="WP_270073158.1">
    <property type="nucleotide sequence ID" value="NZ_JAJAQC010000027.1"/>
</dbReference>
<dbReference type="InterPro" id="IPR036291">
    <property type="entry name" value="NAD(P)-bd_dom_sf"/>
</dbReference>
<evidence type="ECO:0000313" key="6">
    <source>
        <dbReference type="EMBL" id="MDA0565898.1"/>
    </source>
</evidence>
<dbReference type="InterPro" id="IPR044516">
    <property type="entry name" value="UXS-like"/>
</dbReference>